<reference evidence="2" key="1">
    <citation type="submission" date="2020-10" db="EMBL/GenBank/DDBJ databases">
        <authorList>
            <person name="Gilroy R."/>
        </authorList>
    </citation>
    <scope>NUCLEOTIDE SEQUENCE</scope>
    <source>
        <strain evidence="2">2478</strain>
    </source>
</reference>
<dbReference type="InterPro" id="IPR003607">
    <property type="entry name" value="HD/PDEase_dom"/>
</dbReference>
<feature type="domain" description="HD" evidence="1">
    <location>
        <begin position="31"/>
        <end position="133"/>
    </location>
</feature>
<dbReference type="CDD" id="cd00077">
    <property type="entry name" value="HDc"/>
    <property type="match status" value="1"/>
</dbReference>
<protein>
    <submittedName>
        <fullName evidence="2">HD domain-containing protein</fullName>
    </submittedName>
</protein>
<organism evidence="2 3">
    <name type="scientific">Candidatus Cryptobacteroides excrementipullorum</name>
    <dbReference type="NCBI Taxonomy" id="2840761"/>
    <lineage>
        <taxon>Bacteria</taxon>
        <taxon>Pseudomonadati</taxon>
        <taxon>Bacteroidota</taxon>
        <taxon>Bacteroidia</taxon>
        <taxon>Bacteroidales</taxon>
        <taxon>Candidatus Cryptobacteroides</taxon>
    </lineage>
</organism>
<dbReference type="Proteomes" id="UP000823771">
    <property type="component" value="Unassembled WGS sequence"/>
</dbReference>
<evidence type="ECO:0000259" key="1">
    <source>
        <dbReference type="Pfam" id="PF01966"/>
    </source>
</evidence>
<dbReference type="Gene3D" id="1.10.3210.10">
    <property type="entry name" value="Hypothetical protein af1432"/>
    <property type="match status" value="1"/>
</dbReference>
<gene>
    <name evidence="2" type="ORF">IAB80_09380</name>
</gene>
<sequence length="215" mass="24756">MEVEIREEIRNYIDNEVVPLYDSFDVAHRRDHVLTVMSQAMELYSSAPEEIRSGIDQEMLLVAAACHDIGLAYGREHHHTDSARIIRSDSRLREWFSEAQIETIAMAAEDHRASGKSEPRSIYGKIVAEADRVIDPETIIRRTVQFGLTHCPELGPEEQISRVEAHLAEKYGYGGYLRLWIPWSGNAVRLDSLRRLIADPRRLRSEVRRIFFTVV</sequence>
<proteinExistence type="predicted"/>
<dbReference type="AlphaFoldDB" id="A0A9D9IVX3"/>
<comment type="caution">
    <text evidence="2">The sequence shown here is derived from an EMBL/GenBank/DDBJ whole genome shotgun (WGS) entry which is preliminary data.</text>
</comment>
<accession>A0A9D9IVX3</accession>
<dbReference type="SUPFAM" id="SSF109604">
    <property type="entry name" value="HD-domain/PDEase-like"/>
    <property type="match status" value="1"/>
</dbReference>
<dbReference type="EMBL" id="JADILZ010000087">
    <property type="protein sequence ID" value="MBO8479080.1"/>
    <property type="molecule type" value="Genomic_DNA"/>
</dbReference>
<evidence type="ECO:0000313" key="3">
    <source>
        <dbReference type="Proteomes" id="UP000823771"/>
    </source>
</evidence>
<dbReference type="Pfam" id="PF01966">
    <property type="entry name" value="HD"/>
    <property type="match status" value="1"/>
</dbReference>
<name>A0A9D9IVX3_9BACT</name>
<evidence type="ECO:0000313" key="2">
    <source>
        <dbReference type="EMBL" id="MBO8479080.1"/>
    </source>
</evidence>
<dbReference type="InterPro" id="IPR006674">
    <property type="entry name" value="HD_domain"/>
</dbReference>
<reference evidence="2" key="2">
    <citation type="journal article" date="2021" name="PeerJ">
        <title>Extensive microbial diversity within the chicken gut microbiome revealed by metagenomics and culture.</title>
        <authorList>
            <person name="Gilroy R."/>
            <person name="Ravi A."/>
            <person name="Getino M."/>
            <person name="Pursley I."/>
            <person name="Horton D.L."/>
            <person name="Alikhan N.F."/>
            <person name="Baker D."/>
            <person name="Gharbi K."/>
            <person name="Hall N."/>
            <person name="Watson M."/>
            <person name="Adriaenssens E.M."/>
            <person name="Foster-Nyarko E."/>
            <person name="Jarju S."/>
            <person name="Secka A."/>
            <person name="Antonio M."/>
            <person name="Oren A."/>
            <person name="Chaudhuri R.R."/>
            <person name="La Ragione R."/>
            <person name="Hildebrand F."/>
            <person name="Pallen M.J."/>
        </authorList>
    </citation>
    <scope>NUCLEOTIDE SEQUENCE</scope>
    <source>
        <strain evidence="2">2478</strain>
    </source>
</reference>